<dbReference type="EnsemblMetazoa" id="ADIR014549-RA">
    <property type="protein sequence ID" value="ADIR014549-PA"/>
    <property type="gene ID" value="ADIR014549"/>
</dbReference>
<feature type="region of interest" description="Disordered" evidence="1">
    <location>
        <begin position="1"/>
        <end position="23"/>
    </location>
</feature>
<organism evidence="2 3">
    <name type="scientific">Anopheles dirus</name>
    <dbReference type="NCBI Taxonomy" id="7168"/>
    <lineage>
        <taxon>Eukaryota</taxon>
        <taxon>Metazoa</taxon>
        <taxon>Ecdysozoa</taxon>
        <taxon>Arthropoda</taxon>
        <taxon>Hexapoda</taxon>
        <taxon>Insecta</taxon>
        <taxon>Pterygota</taxon>
        <taxon>Neoptera</taxon>
        <taxon>Endopterygota</taxon>
        <taxon>Diptera</taxon>
        <taxon>Nematocera</taxon>
        <taxon>Culicoidea</taxon>
        <taxon>Culicidae</taxon>
        <taxon>Anophelinae</taxon>
        <taxon>Anopheles</taxon>
    </lineage>
</organism>
<evidence type="ECO:0000256" key="1">
    <source>
        <dbReference type="SAM" id="MobiDB-lite"/>
    </source>
</evidence>
<dbReference type="AlphaFoldDB" id="A0A182NXH2"/>
<keyword evidence="3" id="KW-1185">Reference proteome</keyword>
<reference evidence="3" key="1">
    <citation type="submission" date="2013-03" db="EMBL/GenBank/DDBJ databases">
        <title>The Genome Sequence of Anopheles dirus WRAIR2.</title>
        <authorList>
            <consortium name="The Broad Institute Genomics Platform"/>
            <person name="Neafsey D.E."/>
            <person name="Walton C."/>
            <person name="Walker B."/>
            <person name="Young S.K."/>
            <person name="Zeng Q."/>
            <person name="Gargeya S."/>
            <person name="Fitzgerald M."/>
            <person name="Haas B."/>
            <person name="Abouelleil A."/>
            <person name="Allen A.W."/>
            <person name="Alvarado L."/>
            <person name="Arachchi H.M."/>
            <person name="Berlin A.M."/>
            <person name="Chapman S.B."/>
            <person name="Gainer-Dewar J."/>
            <person name="Goldberg J."/>
            <person name="Griggs A."/>
            <person name="Gujja S."/>
            <person name="Hansen M."/>
            <person name="Howarth C."/>
            <person name="Imamovic A."/>
            <person name="Ireland A."/>
            <person name="Larimer J."/>
            <person name="McCowan C."/>
            <person name="Murphy C."/>
            <person name="Pearson M."/>
            <person name="Poon T.W."/>
            <person name="Priest M."/>
            <person name="Roberts A."/>
            <person name="Saif S."/>
            <person name="Shea T."/>
            <person name="Sisk P."/>
            <person name="Sykes S."/>
            <person name="Wortman J."/>
            <person name="Nusbaum C."/>
            <person name="Birren B."/>
        </authorList>
    </citation>
    <scope>NUCLEOTIDE SEQUENCE [LARGE SCALE GENOMIC DNA]</scope>
    <source>
        <strain evidence="3">WRAIR2</strain>
    </source>
</reference>
<feature type="compositionally biased region" description="Basic residues" evidence="1">
    <location>
        <begin position="1"/>
        <end position="10"/>
    </location>
</feature>
<proteinExistence type="predicted"/>
<name>A0A182NXH2_9DIPT</name>
<accession>A0A182NXH2</accession>
<dbReference type="VEuPathDB" id="VectorBase:ADIR014549"/>
<protein>
    <submittedName>
        <fullName evidence="2">Uncharacterized protein</fullName>
    </submittedName>
</protein>
<sequence length="53" mass="5963">MLTPTNHKRTQQAGTVAMADRRSSSSISLKTFDDLCKDNVHRTEQHFAVSSRT</sequence>
<evidence type="ECO:0000313" key="2">
    <source>
        <dbReference type="EnsemblMetazoa" id="ADIR014549-PA"/>
    </source>
</evidence>
<reference evidence="2" key="2">
    <citation type="submission" date="2020-05" db="UniProtKB">
        <authorList>
            <consortium name="EnsemblMetazoa"/>
        </authorList>
    </citation>
    <scope>IDENTIFICATION</scope>
    <source>
        <strain evidence="2">WRAIR2</strain>
    </source>
</reference>
<evidence type="ECO:0000313" key="3">
    <source>
        <dbReference type="Proteomes" id="UP000075884"/>
    </source>
</evidence>
<dbReference type="Proteomes" id="UP000075884">
    <property type="component" value="Unassembled WGS sequence"/>
</dbReference>